<dbReference type="InterPro" id="IPR052019">
    <property type="entry name" value="F420H2_bilvrd_red/Heme_oxyg"/>
</dbReference>
<dbReference type="EMBL" id="PVSR01000015">
    <property type="protein sequence ID" value="PRW63403.1"/>
    <property type="molecule type" value="Genomic_DNA"/>
</dbReference>
<evidence type="ECO:0000256" key="1">
    <source>
        <dbReference type="ARBA" id="ARBA00023002"/>
    </source>
</evidence>
<dbReference type="GO" id="GO:0016627">
    <property type="term" value="F:oxidoreductase activity, acting on the CH-CH group of donors"/>
    <property type="evidence" value="ECO:0007669"/>
    <property type="project" value="TreeGrafter"/>
</dbReference>
<dbReference type="InterPro" id="IPR011576">
    <property type="entry name" value="Pyridox_Oxase_N"/>
</dbReference>
<feature type="domain" description="Pyridoxamine 5'-phosphate oxidase N-terminal" evidence="2">
    <location>
        <begin position="7"/>
        <end position="128"/>
    </location>
</feature>
<proteinExistence type="predicted"/>
<organism evidence="3 4">
    <name type="scientific">Actinopolyspora mortivallis</name>
    <dbReference type="NCBI Taxonomy" id="33906"/>
    <lineage>
        <taxon>Bacteria</taxon>
        <taxon>Bacillati</taxon>
        <taxon>Actinomycetota</taxon>
        <taxon>Actinomycetes</taxon>
        <taxon>Actinopolysporales</taxon>
        <taxon>Actinopolysporaceae</taxon>
        <taxon>Actinopolyspora</taxon>
    </lineage>
</organism>
<dbReference type="Pfam" id="PF01243">
    <property type="entry name" value="PNPOx_N"/>
    <property type="match status" value="1"/>
</dbReference>
<dbReference type="SUPFAM" id="SSF50475">
    <property type="entry name" value="FMN-binding split barrel"/>
    <property type="match status" value="1"/>
</dbReference>
<protein>
    <submittedName>
        <fullName evidence="3">PPOX class F420-dependent oxidoreductase</fullName>
    </submittedName>
</protein>
<dbReference type="InParanoid" id="A0A2T0GWK4"/>
<reference evidence="3 4" key="1">
    <citation type="submission" date="2018-03" db="EMBL/GenBank/DDBJ databases">
        <title>Actinopolyspora mortivallis from Sahara, screening for active biomolecules.</title>
        <authorList>
            <person name="Selama O."/>
            <person name="Wellington E.M.H."/>
            <person name="Hacene H."/>
        </authorList>
    </citation>
    <scope>NUCLEOTIDE SEQUENCE [LARGE SCALE GENOMIC DNA]</scope>
    <source>
        <strain evidence="3 4">M5A</strain>
    </source>
</reference>
<dbReference type="AlphaFoldDB" id="A0A2T0GWK4"/>
<comment type="caution">
    <text evidence="3">The sequence shown here is derived from an EMBL/GenBank/DDBJ whole genome shotgun (WGS) entry which is preliminary data.</text>
</comment>
<name>A0A2T0GWK4_ACTMO</name>
<keyword evidence="1" id="KW-0560">Oxidoreductase</keyword>
<evidence type="ECO:0000313" key="4">
    <source>
        <dbReference type="Proteomes" id="UP000239352"/>
    </source>
</evidence>
<accession>A0A2T0GWK4</accession>
<dbReference type="RefSeq" id="WP_106113787.1">
    <property type="nucleotide sequence ID" value="NZ_PVSR01000015.1"/>
</dbReference>
<gene>
    <name evidence="3" type="ORF">CEP50_10690</name>
</gene>
<dbReference type="GO" id="GO:0070967">
    <property type="term" value="F:coenzyme F420 binding"/>
    <property type="evidence" value="ECO:0007669"/>
    <property type="project" value="TreeGrafter"/>
</dbReference>
<dbReference type="GO" id="GO:0005829">
    <property type="term" value="C:cytosol"/>
    <property type="evidence" value="ECO:0007669"/>
    <property type="project" value="TreeGrafter"/>
</dbReference>
<keyword evidence="4" id="KW-1185">Reference proteome</keyword>
<dbReference type="STRING" id="1050202.GCA_000384035_03343"/>
<evidence type="ECO:0000259" key="2">
    <source>
        <dbReference type="Pfam" id="PF01243"/>
    </source>
</evidence>
<dbReference type="InterPro" id="IPR019920">
    <property type="entry name" value="F420-binding_dom_put"/>
</dbReference>
<dbReference type="Gene3D" id="2.30.110.10">
    <property type="entry name" value="Electron Transport, Fmn-binding Protein, Chain A"/>
    <property type="match status" value="1"/>
</dbReference>
<sequence length="132" mass="15475">MAVSVIPQDLEDILTKRSFAHIATVGPQGEPQSSPVWIDWDGQYVKFSQTTTRQKYRNLRREPRLALSALDPEQPYRYLEVRGRVARVEDDPNNAFINRMAKKYMDVDEYPYHQPGDHRVVVYVEPEHTTRM</sequence>
<dbReference type="Proteomes" id="UP000239352">
    <property type="component" value="Unassembled WGS sequence"/>
</dbReference>
<dbReference type="PANTHER" id="PTHR35176:SF6">
    <property type="entry name" value="HEME OXYGENASE HI_0854-RELATED"/>
    <property type="match status" value="1"/>
</dbReference>
<dbReference type="PANTHER" id="PTHR35176">
    <property type="entry name" value="HEME OXYGENASE HI_0854-RELATED"/>
    <property type="match status" value="1"/>
</dbReference>
<dbReference type="NCBIfam" id="TIGR03618">
    <property type="entry name" value="Rv1155_F420"/>
    <property type="match status" value="1"/>
</dbReference>
<dbReference type="InterPro" id="IPR012349">
    <property type="entry name" value="Split_barrel_FMN-bd"/>
</dbReference>
<evidence type="ECO:0000313" key="3">
    <source>
        <dbReference type="EMBL" id="PRW63403.1"/>
    </source>
</evidence>